<accession>A0ABV9XTB0</accession>
<evidence type="ECO:0000313" key="2">
    <source>
        <dbReference type="Proteomes" id="UP001595833"/>
    </source>
</evidence>
<evidence type="ECO:0008006" key="3">
    <source>
        <dbReference type="Google" id="ProtNLM"/>
    </source>
</evidence>
<name>A0ABV9XTB0_9PSEU</name>
<dbReference type="EMBL" id="JBHSJB010000007">
    <property type="protein sequence ID" value="MFC5053585.1"/>
    <property type="molecule type" value="Genomic_DNA"/>
</dbReference>
<dbReference type="RefSeq" id="WP_344036441.1">
    <property type="nucleotide sequence ID" value="NZ_BAAAKE010000005.1"/>
</dbReference>
<dbReference type="Proteomes" id="UP001595833">
    <property type="component" value="Unassembled WGS sequence"/>
</dbReference>
<keyword evidence="2" id="KW-1185">Reference proteome</keyword>
<reference evidence="2" key="1">
    <citation type="journal article" date="2019" name="Int. J. Syst. Evol. Microbiol.">
        <title>The Global Catalogue of Microorganisms (GCM) 10K type strain sequencing project: providing services to taxonomists for standard genome sequencing and annotation.</title>
        <authorList>
            <consortium name="The Broad Institute Genomics Platform"/>
            <consortium name="The Broad Institute Genome Sequencing Center for Infectious Disease"/>
            <person name="Wu L."/>
            <person name="Ma J."/>
        </authorList>
    </citation>
    <scope>NUCLEOTIDE SEQUENCE [LARGE SCALE GENOMIC DNA]</scope>
    <source>
        <strain evidence="2">KCTC 12848</strain>
    </source>
</reference>
<gene>
    <name evidence="1" type="ORF">ACFPFM_07420</name>
</gene>
<protein>
    <recommendedName>
        <fullName evidence="3">ANTAR domain-containing protein</fullName>
    </recommendedName>
</protein>
<sequence>MTEEKPRPSLDEALAKVRLVAGAQGSMGWMVRGDLAKARETLEKLSAEQLREVSAAAAALSSLADEVAGGKS</sequence>
<comment type="caution">
    <text evidence="1">The sequence shown here is derived from an EMBL/GenBank/DDBJ whole genome shotgun (WGS) entry which is preliminary data.</text>
</comment>
<proteinExistence type="predicted"/>
<organism evidence="1 2">
    <name type="scientific">Saccharothrix xinjiangensis</name>
    <dbReference type="NCBI Taxonomy" id="204798"/>
    <lineage>
        <taxon>Bacteria</taxon>
        <taxon>Bacillati</taxon>
        <taxon>Actinomycetota</taxon>
        <taxon>Actinomycetes</taxon>
        <taxon>Pseudonocardiales</taxon>
        <taxon>Pseudonocardiaceae</taxon>
        <taxon>Saccharothrix</taxon>
    </lineage>
</organism>
<evidence type="ECO:0000313" key="1">
    <source>
        <dbReference type="EMBL" id="MFC5053585.1"/>
    </source>
</evidence>